<proteinExistence type="predicted"/>
<comment type="caution">
    <text evidence="1">The sequence shown here is derived from an EMBL/GenBank/DDBJ whole genome shotgun (WGS) entry which is preliminary data.</text>
</comment>
<evidence type="ECO:0000313" key="2">
    <source>
        <dbReference type="Proteomes" id="UP000054776"/>
    </source>
</evidence>
<dbReference type="InParanoid" id="A0A0V1B6P1"/>
<name>A0A0V1B6P1_TRISP</name>
<keyword evidence="2" id="KW-1185">Reference proteome</keyword>
<protein>
    <submittedName>
        <fullName evidence="1">Uncharacterized protein</fullName>
    </submittedName>
</protein>
<accession>A0A0V1B6P1</accession>
<dbReference type="EMBL" id="JYDH01000094">
    <property type="protein sequence ID" value="KRY32662.1"/>
    <property type="molecule type" value="Genomic_DNA"/>
</dbReference>
<gene>
    <name evidence="1" type="ORF">T01_11202</name>
</gene>
<sequence length="159" mass="18188">MTATKKRNIDSMKISKSSVLLLLFQKYIPTASLDFVDKVRLVVRHADRSTQRCRQRHRADFSFSSSSSSSSFAALAFVAFPLCRVAPDFPAAKQVHNCQLAACLVGSLQATPPLSNNNNIQWILLVYYYCCYYRLHWLQLLNSTVAETRRRMSPPRQLR</sequence>
<evidence type="ECO:0000313" key="1">
    <source>
        <dbReference type="EMBL" id="KRY32662.1"/>
    </source>
</evidence>
<organism evidence="1 2">
    <name type="scientific">Trichinella spiralis</name>
    <name type="common">Trichina worm</name>
    <dbReference type="NCBI Taxonomy" id="6334"/>
    <lineage>
        <taxon>Eukaryota</taxon>
        <taxon>Metazoa</taxon>
        <taxon>Ecdysozoa</taxon>
        <taxon>Nematoda</taxon>
        <taxon>Enoplea</taxon>
        <taxon>Dorylaimia</taxon>
        <taxon>Trichinellida</taxon>
        <taxon>Trichinellidae</taxon>
        <taxon>Trichinella</taxon>
    </lineage>
</organism>
<reference evidence="1 2" key="1">
    <citation type="submission" date="2015-01" db="EMBL/GenBank/DDBJ databases">
        <title>Evolution of Trichinella species and genotypes.</title>
        <authorList>
            <person name="Korhonen P.K."/>
            <person name="Edoardo P."/>
            <person name="Giuseppe L.R."/>
            <person name="Gasser R.B."/>
        </authorList>
    </citation>
    <scope>NUCLEOTIDE SEQUENCE [LARGE SCALE GENOMIC DNA]</scope>
    <source>
        <strain evidence="1">ISS3</strain>
    </source>
</reference>
<dbReference type="Proteomes" id="UP000054776">
    <property type="component" value="Unassembled WGS sequence"/>
</dbReference>
<dbReference type="AlphaFoldDB" id="A0A0V1B6P1"/>